<accession>A0A9W7XB54</accession>
<gene>
    <name evidence="1" type="ORF">BS78_K313200</name>
</gene>
<sequence length="242" mass="27481">MTLASIWKALRMGKRVHLHLPLMQLVLLILHRGCNKIALFCLFFYGFFLQLSDNMSLHLDTLLNSSTADFWASGLVFVMDRRQLAFMHNGQIMLDRALAPSSHHYCKILRVRSVAAPYHATINFRVVGLNLFSTSSRLICLFEGRCIFQEDTDTVADDAECEDREIDCLSFCCFVPGRRGRGVIEVEDSGFSNGFFPFVVSENDVCSEVSELEIQKSWFICNGAGVVCCDKNAVIFYLYWPC</sequence>
<keyword evidence="2" id="KW-1185">Reference proteome</keyword>
<evidence type="ECO:0000313" key="2">
    <source>
        <dbReference type="Proteomes" id="UP001164776"/>
    </source>
</evidence>
<dbReference type="AlphaFoldDB" id="A0A9W7XB54"/>
<proteinExistence type="predicted"/>
<evidence type="ECO:0000313" key="1">
    <source>
        <dbReference type="EMBL" id="KAJ1256768.1"/>
    </source>
</evidence>
<comment type="caution">
    <text evidence="1">The sequence shown here is derived from an EMBL/GenBank/DDBJ whole genome shotgun (WGS) entry which is preliminary data.</text>
</comment>
<dbReference type="EMBL" id="MU629479">
    <property type="protein sequence ID" value="KAJ1256768.1"/>
    <property type="molecule type" value="Genomic_DNA"/>
</dbReference>
<reference evidence="1 2" key="1">
    <citation type="submission" date="2022-10" db="EMBL/GenBank/DDBJ databases">
        <title>WGS assembly of Paspalum vaginatum 540-79.</title>
        <authorList>
            <person name="Sun G."/>
            <person name="Wase N."/>
            <person name="Shu S."/>
            <person name="Jenkins J."/>
            <person name="Zhou B."/>
            <person name="Torres-Rodriguez J."/>
            <person name="Chen C."/>
            <person name="Sandor L."/>
            <person name="Plott C."/>
            <person name="Yoshinga Y."/>
            <person name="Daum C."/>
            <person name="Qi P."/>
            <person name="Barry K."/>
            <person name="Lipzen A."/>
            <person name="Berry L."/>
            <person name="Pedersen C."/>
            <person name="Gottilla T."/>
            <person name="Foltz A."/>
            <person name="Yu H."/>
            <person name="O'Malley R."/>
            <person name="Zhang C."/>
            <person name="Devos K."/>
            <person name="Sigmon B."/>
            <person name="Yu B."/>
            <person name="Obata T."/>
            <person name="Schmutz J."/>
            <person name="Schnable J."/>
        </authorList>
    </citation>
    <scope>NUCLEOTIDE SEQUENCE [LARGE SCALE GENOMIC DNA]</scope>
    <source>
        <strain evidence="2">cv. 540-79</strain>
    </source>
</reference>
<dbReference type="Proteomes" id="UP001164776">
    <property type="component" value="Unassembled WGS sequence"/>
</dbReference>
<organism evidence="1 2">
    <name type="scientific">Paspalum vaginatum</name>
    <name type="common">seashore paspalum</name>
    <dbReference type="NCBI Taxonomy" id="158149"/>
    <lineage>
        <taxon>Eukaryota</taxon>
        <taxon>Viridiplantae</taxon>
        <taxon>Streptophyta</taxon>
        <taxon>Embryophyta</taxon>
        <taxon>Tracheophyta</taxon>
        <taxon>Spermatophyta</taxon>
        <taxon>Magnoliopsida</taxon>
        <taxon>Liliopsida</taxon>
        <taxon>Poales</taxon>
        <taxon>Poaceae</taxon>
        <taxon>PACMAD clade</taxon>
        <taxon>Panicoideae</taxon>
        <taxon>Andropogonodae</taxon>
        <taxon>Paspaleae</taxon>
        <taxon>Paspalinae</taxon>
        <taxon>Paspalum</taxon>
    </lineage>
</organism>
<name>A0A9W7XB54_9POAL</name>
<dbReference type="Pfam" id="PF26102">
    <property type="entry name" value="Ig_SPL7"/>
    <property type="match status" value="1"/>
</dbReference>
<dbReference type="OrthoDB" id="514967at2759"/>
<protein>
    <submittedName>
        <fullName evidence="1">Uncharacterized protein</fullName>
    </submittedName>
</protein>